<accession>A0AA41YKC0</accession>
<comment type="caution">
    <text evidence="2">The sequence shown here is derived from an EMBL/GenBank/DDBJ whole genome shotgun (WGS) entry which is preliminary data.</text>
</comment>
<dbReference type="EMBL" id="JAPDNT010000003">
    <property type="protein sequence ID" value="MCW3474180.1"/>
    <property type="molecule type" value="Genomic_DNA"/>
</dbReference>
<dbReference type="AlphaFoldDB" id="A0AA41YKC0"/>
<dbReference type="Proteomes" id="UP001165679">
    <property type="component" value="Unassembled WGS sequence"/>
</dbReference>
<gene>
    <name evidence="2" type="ORF">OL599_06270</name>
</gene>
<feature type="transmembrane region" description="Helical" evidence="1">
    <location>
        <begin position="907"/>
        <end position="926"/>
    </location>
</feature>
<evidence type="ECO:0000313" key="3">
    <source>
        <dbReference type="Proteomes" id="UP001165679"/>
    </source>
</evidence>
<feature type="transmembrane region" description="Helical" evidence="1">
    <location>
        <begin position="674"/>
        <end position="693"/>
    </location>
</feature>
<name>A0AA41YKC0_9PROT</name>
<protein>
    <submittedName>
        <fullName evidence="2">Uncharacterized protein</fullName>
    </submittedName>
</protein>
<reference evidence="2" key="2">
    <citation type="submission" date="2022-10" db="EMBL/GenBank/DDBJ databases">
        <authorList>
            <person name="Trinh H.N."/>
        </authorList>
    </citation>
    <scope>NUCLEOTIDE SEQUENCE</scope>
    <source>
        <strain evidence="2">RN2-1</strain>
    </source>
</reference>
<feature type="transmembrane region" description="Helical" evidence="1">
    <location>
        <begin position="705"/>
        <end position="723"/>
    </location>
</feature>
<organism evidence="2 3">
    <name type="scientific">Limobrevibacterium gyesilva</name>
    <dbReference type="NCBI Taxonomy" id="2991712"/>
    <lineage>
        <taxon>Bacteria</taxon>
        <taxon>Pseudomonadati</taxon>
        <taxon>Pseudomonadota</taxon>
        <taxon>Alphaproteobacteria</taxon>
        <taxon>Acetobacterales</taxon>
        <taxon>Acetobacteraceae</taxon>
        <taxon>Limobrevibacterium</taxon>
    </lineage>
</organism>
<proteinExistence type="predicted"/>
<dbReference type="RefSeq" id="WP_264712807.1">
    <property type="nucleotide sequence ID" value="NZ_JAPDNT010000003.1"/>
</dbReference>
<feature type="transmembrane region" description="Helical" evidence="1">
    <location>
        <begin position="1075"/>
        <end position="1094"/>
    </location>
</feature>
<feature type="transmembrane region" description="Helical" evidence="1">
    <location>
        <begin position="163"/>
        <end position="182"/>
    </location>
</feature>
<feature type="transmembrane region" description="Helical" evidence="1">
    <location>
        <begin position="786"/>
        <end position="804"/>
    </location>
</feature>
<feature type="transmembrane region" description="Helical" evidence="1">
    <location>
        <begin position="620"/>
        <end position="637"/>
    </location>
</feature>
<keyword evidence="1" id="KW-1133">Transmembrane helix</keyword>
<reference evidence="2" key="1">
    <citation type="submission" date="2022-09" db="EMBL/GenBank/DDBJ databases">
        <title>Rhodovastum sp. nov. RN2-1 isolated from soil in Seongnam, South Korea.</title>
        <authorList>
            <person name="Le N.T."/>
        </authorList>
    </citation>
    <scope>NUCLEOTIDE SEQUENCE</scope>
    <source>
        <strain evidence="2">RN2-1</strain>
    </source>
</reference>
<feature type="transmembrane region" description="Helical" evidence="1">
    <location>
        <begin position="1121"/>
        <end position="1139"/>
    </location>
</feature>
<keyword evidence="3" id="KW-1185">Reference proteome</keyword>
<keyword evidence="1" id="KW-0472">Membrane</keyword>
<feature type="transmembrane region" description="Helical" evidence="1">
    <location>
        <begin position="107"/>
        <end position="127"/>
    </location>
</feature>
<feature type="transmembrane region" description="Helical" evidence="1">
    <location>
        <begin position="955"/>
        <end position="979"/>
    </location>
</feature>
<evidence type="ECO:0000256" key="1">
    <source>
        <dbReference type="SAM" id="Phobius"/>
    </source>
</evidence>
<feature type="transmembrane region" description="Helical" evidence="1">
    <location>
        <begin position="867"/>
        <end position="887"/>
    </location>
</feature>
<keyword evidence="1" id="KW-0812">Transmembrane</keyword>
<feature type="transmembrane region" description="Helical" evidence="1">
    <location>
        <begin position="735"/>
        <end position="755"/>
    </location>
</feature>
<evidence type="ECO:0000313" key="2">
    <source>
        <dbReference type="EMBL" id="MCW3474180.1"/>
    </source>
</evidence>
<sequence>MAGLDWFAQVPVWTGFLRVQGFRYGVGDELRVTALIARLHEAGIAVSDAAAASRWFGPVLCRNADDQQRLASLLADWAAQQQGVPPPAAASAPAAAGILRNRARLPWLVAAAFVALLALGAAVVRWGPDLMPAPPVPVAPAAPAPAPAPSAAAAAWLVDFLPWHRLGAAAAVLAIFAGILITRGRQRAALLRTLVPRDAKAATMPISVTGLQLFRPGALKAALADLRRHRPEPAEWLDGRASVRATVAAAGFVRLVPGQRPALPEHLLLVDMAGTDDLLGALADLILARLREGNVAVERFDYHGDPRRLRRIDEQGKPAGTVDLETLRAEYPRHRLLVLSDLASFSDAETGRMRDWVDDLRGWPEIAALTPLPANQWGPRERDLVRLGFGVVEATPSGVAELARLFRIDLPQERATPGGAHGARLDLRLAVDPYLWLGDMPPRPAQVAGLLGDLRDALGARAFTYFCAIAVFPAMHPRLTLALGCLLADAQGQALLTEATLARLCRLPWLRRGRLPDWLRLALVRDLAARPAEAARVRAAWTVMLDPQRKGEAAPLPLDVVHQVPRGMAALIGELLRRPGSYREAILVAFLDGKALPELAVELPSRMKRLLRQGIPRREWAIAVAALVLAVLAAVFTDTLDAAAVYLDGLQTAAAQYLQATAAYAAFQSVDAALTLYLPYLLSAGALGFWYLGLPLFGRWSLPELTLSAADIPLVRVQLWLIGRGWFSLSLHTNGWCALMALGGVATAALALVAAPLAAERWGALVATATVMLWCTRPVAKGAYRWSPALALLSLAITIDPLWVPQLDLCLFPVVGWLAARCVRYGQHDGEIAEPLPAGRYRAHHLLDALRCAAPAMLLGLPLFPGVLAMQSLPGTLAALVLLIRLLTDEHYVNECRAANRLGWDQVGVLLLPLATYGSVGGGAFVWDPTPLLLLVCCLIGMSQAGWGRVLGTGALLAILFTALRLLSPGPFGVAWISLQHDFELFGTCGSACVMLGLGRLLRGESLANWLGAPEATRRRVEILAPVVLLAAFLLQDMLLGADGDAGYMGVGSPFEPVTQPAIVAVAALYAPRRVLWWLVAAIGFTFGFEYLAYANFAGGPWFIGPRVFGQMLTLRFREFALLRIFVEVLVSLLTLAAMRNVRIVRLKGPLEYAAPT</sequence>